<dbReference type="InterPro" id="IPR050675">
    <property type="entry name" value="OAF3"/>
</dbReference>
<dbReference type="OrthoDB" id="3431704at2759"/>
<dbReference type="EMBL" id="DS268110">
    <property type="protein sequence ID" value="KMM66618.1"/>
    <property type="molecule type" value="Genomic_DNA"/>
</dbReference>
<dbReference type="AlphaFoldDB" id="A0A0J6F8X1"/>
<feature type="compositionally biased region" description="Low complexity" evidence="5">
    <location>
        <begin position="1"/>
        <end position="10"/>
    </location>
</feature>
<dbReference type="PANTHER" id="PTHR31069">
    <property type="entry name" value="OLEATE-ACTIVATED TRANSCRIPTION FACTOR 1-RELATED"/>
    <property type="match status" value="1"/>
</dbReference>
<feature type="region of interest" description="Disordered" evidence="5">
    <location>
        <begin position="634"/>
        <end position="671"/>
    </location>
</feature>
<dbReference type="GO" id="GO:0000981">
    <property type="term" value="F:DNA-binding transcription factor activity, RNA polymerase II-specific"/>
    <property type="evidence" value="ECO:0007669"/>
    <property type="project" value="InterPro"/>
</dbReference>
<dbReference type="VEuPathDB" id="FungiDB:CPAG_02956"/>
<name>A0A0J6F8X1_COCPO</name>
<dbReference type="Proteomes" id="UP000054567">
    <property type="component" value="Unassembled WGS sequence"/>
</dbReference>
<keyword evidence="3" id="KW-0804">Transcription</keyword>
<feature type="compositionally biased region" description="Low complexity" evidence="5">
    <location>
        <begin position="637"/>
        <end position="671"/>
    </location>
</feature>
<protein>
    <recommendedName>
        <fullName evidence="6">Zn(2)-C6 fungal-type domain-containing protein</fullName>
    </recommendedName>
</protein>
<dbReference type="InterPro" id="IPR021858">
    <property type="entry name" value="Fun_TF"/>
</dbReference>
<dbReference type="PROSITE" id="PS50048">
    <property type="entry name" value="ZN2_CY6_FUNGAL_2"/>
    <property type="match status" value="1"/>
</dbReference>
<feature type="region of interest" description="Disordered" evidence="5">
    <location>
        <begin position="273"/>
        <end position="300"/>
    </location>
</feature>
<feature type="compositionally biased region" description="Polar residues" evidence="5">
    <location>
        <begin position="280"/>
        <end position="300"/>
    </location>
</feature>
<feature type="region of interest" description="Disordered" evidence="5">
    <location>
        <begin position="238"/>
        <end position="257"/>
    </location>
</feature>
<organism evidence="7 8">
    <name type="scientific">Coccidioides posadasii RMSCC 3488</name>
    <dbReference type="NCBI Taxonomy" id="454284"/>
    <lineage>
        <taxon>Eukaryota</taxon>
        <taxon>Fungi</taxon>
        <taxon>Dikarya</taxon>
        <taxon>Ascomycota</taxon>
        <taxon>Pezizomycotina</taxon>
        <taxon>Eurotiomycetes</taxon>
        <taxon>Eurotiomycetidae</taxon>
        <taxon>Onygenales</taxon>
        <taxon>Onygenaceae</taxon>
        <taxon>Coccidioides</taxon>
    </lineage>
</organism>
<dbReference type="GO" id="GO:0008270">
    <property type="term" value="F:zinc ion binding"/>
    <property type="evidence" value="ECO:0007669"/>
    <property type="project" value="InterPro"/>
</dbReference>
<proteinExistence type="predicted"/>
<feature type="compositionally biased region" description="Polar residues" evidence="5">
    <location>
        <begin position="108"/>
        <end position="122"/>
    </location>
</feature>
<feature type="region of interest" description="Disordered" evidence="5">
    <location>
        <begin position="787"/>
        <end position="824"/>
    </location>
</feature>
<reference evidence="8" key="2">
    <citation type="journal article" date="2009" name="Genome Res.">
        <title>Comparative genomic analyses of the human fungal pathogens Coccidioides and their relatives.</title>
        <authorList>
            <person name="Sharpton T.J."/>
            <person name="Stajich J.E."/>
            <person name="Rounsley S.D."/>
            <person name="Gardner M.J."/>
            <person name="Wortman J.R."/>
            <person name="Jordar V.S."/>
            <person name="Maiti R."/>
            <person name="Kodira C.D."/>
            <person name="Neafsey D.E."/>
            <person name="Zeng Q."/>
            <person name="Hung C.-Y."/>
            <person name="McMahan C."/>
            <person name="Muszewska A."/>
            <person name="Grynberg M."/>
            <person name="Mandel M.A."/>
            <person name="Kellner E.M."/>
            <person name="Barker B.M."/>
            <person name="Galgiani J.N."/>
            <person name="Orbach M.J."/>
            <person name="Kirkland T.N."/>
            <person name="Cole G.T."/>
            <person name="Henn M.R."/>
            <person name="Birren B.W."/>
            <person name="Taylor J.W."/>
        </authorList>
    </citation>
    <scope>NUCLEOTIDE SEQUENCE [LARGE SCALE GENOMIC DNA]</scope>
    <source>
        <strain evidence="8">RMSCC 3488</strain>
    </source>
</reference>
<dbReference type="InterPro" id="IPR001138">
    <property type="entry name" value="Zn2Cys6_DnaBD"/>
</dbReference>
<dbReference type="SUPFAM" id="SSF57701">
    <property type="entry name" value="Zn2/Cys6 DNA-binding domain"/>
    <property type="match status" value="1"/>
</dbReference>
<evidence type="ECO:0000313" key="8">
    <source>
        <dbReference type="Proteomes" id="UP000054567"/>
    </source>
</evidence>
<accession>A0A0J6F8X1</accession>
<dbReference type="Pfam" id="PF11951">
    <property type="entry name" value="Fungal_trans_2"/>
    <property type="match status" value="1"/>
</dbReference>
<feature type="region of interest" description="Disordered" evidence="5">
    <location>
        <begin position="108"/>
        <end position="129"/>
    </location>
</feature>
<evidence type="ECO:0000256" key="1">
    <source>
        <dbReference type="ARBA" id="ARBA00023015"/>
    </source>
</evidence>
<dbReference type="PANTHER" id="PTHR31069:SF28">
    <property type="entry name" value="ZN(II)2CYS6 TRANSCRIPTION FACTOR (EUROFUNG)"/>
    <property type="match status" value="1"/>
</dbReference>
<feature type="region of interest" description="Disordered" evidence="5">
    <location>
        <begin position="192"/>
        <end position="226"/>
    </location>
</feature>
<evidence type="ECO:0000313" key="7">
    <source>
        <dbReference type="EMBL" id="KMM66618.1"/>
    </source>
</evidence>
<dbReference type="GO" id="GO:0003677">
    <property type="term" value="F:DNA binding"/>
    <property type="evidence" value="ECO:0007669"/>
    <property type="project" value="UniProtKB-KW"/>
</dbReference>
<evidence type="ECO:0000259" key="6">
    <source>
        <dbReference type="PROSITE" id="PS50048"/>
    </source>
</evidence>
<gene>
    <name evidence="7" type="ORF">CPAG_02956</name>
</gene>
<feature type="domain" description="Zn(2)-C6 fungal-type" evidence="6">
    <location>
        <begin position="47"/>
        <end position="76"/>
    </location>
</feature>
<keyword evidence="2" id="KW-0238">DNA-binding</keyword>
<sequence length="854" mass="94115">MSPGGSTATAAPPPALKSRRSAKQGDGLAPAPRKRRRRAVGSGAADDCFTCADRQVSCDRRRPYCTQCLDLGRRCSGYKTTLTWGVGVASRGKLRGLSLPISGSQKVTVPVSQTATRKQTPRSVPHAKDRNDVTGLAQARDEFSGFISSSVPLTPTSSLSSPASWVSTVAAPDVPITSHTSQSPVNIASFQQSSYTPSENHTEYTPSQSVYSNTGPGTTSIASFDNDQFHPTAWTHLATSHPHVSPPSPPVSDQPVPLHANISRKRVVCNYSRPAEDEISPTSSSPPEAHTSTPGDNYESVSSQSYLIHQPFWNQMVGQTPRMRYLIGYYMEVIAPVIVAFDTPTSPFRLYMIELAKTSDTLQHAIATLSLSNLRQRRKNWGLSTGKTLPSRRSCQAHCRLTDRSMTEGFGLLSPDEQMKEETLHKAIVINSVNAQLADPIARRSDALLATLLVLSIFHMCDTGFASFKSQFAGVRKLFALRKNSRNSNFEATKWFMRMFTWFDTMTAAVNDRDSQLSAEFLDLVTQTGDEWALENLAGCESRLFRMVAQLSRLNQLSQMKPVEPNEFVEKPVATVIPPPSMLHYPTFSSPIYSREGFVPFPSDMPFNAYQVSDPRTEFWQEWRAMRQRLESWRMDPASTTAPSPTTPAHTPTSSAHFPSSSGFTSATPPATSTLAHVPQANLPDVSNISESFRYAGLLYLERLANPNIPSTHARIQNLVYGALHYITAVQSDVFLLWPLFITGAECVFEADRQIIRQRCCDIQKDSGFVNNLSCLQLLEKIWASDSKQGSSEPFPDVTNSPSDLRTATKSEHPGSSAGPMGPPCAIRELVGGEGFKWRRIIDSEKMTQEYIVV</sequence>
<evidence type="ECO:0000256" key="5">
    <source>
        <dbReference type="SAM" id="MobiDB-lite"/>
    </source>
</evidence>
<reference evidence="7 8" key="1">
    <citation type="submission" date="2007-06" db="EMBL/GenBank/DDBJ databases">
        <title>The Genome Sequence of Coccidioides posadasii RMSCC_3488.</title>
        <authorList>
            <consortium name="Coccidioides Genome Resources Consortium"/>
            <consortium name="The Broad Institute Genome Sequencing Platform"/>
            <person name="Henn M.R."/>
            <person name="Sykes S."/>
            <person name="Young S."/>
            <person name="Jaffe D."/>
            <person name="Berlin A."/>
            <person name="Alvarez P."/>
            <person name="Butler J."/>
            <person name="Gnerre S."/>
            <person name="Grabherr M."/>
            <person name="Mauceli E."/>
            <person name="Brockman W."/>
            <person name="Kodira C."/>
            <person name="Alvarado L."/>
            <person name="Zeng Q."/>
            <person name="Crawford M."/>
            <person name="Antoine C."/>
            <person name="Devon K."/>
            <person name="Galgiani J."/>
            <person name="Orsborn K."/>
            <person name="Lewis M.L."/>
            <person name="Nusbaum C."/>
            <person name="Galagan J."/>
            <person name="Birren B."/>
        </authorList>
    </citation>
    <scope>NUCLEOTIDE SEQUENCE [LARGE SCALE GENOMIC DNA]</scope>
    <source>
        <strain evidence="7 8">RMSCC 3488</strain>
    </source>
</reference>
<reference evidence="8" key="3">
    <citation type="journal article" date="2010" name="Genome Res.">
        <title>Population genomic sequencing of Coccidioides fungi reveals recent hybridization and transposon control.</title>
        <authorList>
            <person name="Neafsey D.E."/>
            <person name="Barker B.M."/>
            <person name="Sharpton T.J."/>
            <person name="Stajich J.E."/>
            <person name="Park D.J."/>
            <person name="Whiston E."/>
            <person name="Hung C.-Y."/>
            <person name="McMahan C."/>
            <person name="White J."/>
            <person name="Sykes S."/>
            <person name="Heiman D."/>
            <person name="Young S."/>
            <person name="Zeng Q."/>
            <person name="Abouelleil A."/>
            <person name="Aftuck L."/>
            <person name="Bessette D."/>
            <person name="Brown A."/>
            <person name="FitzGerald M."/>
            <person name="Lui A."/>
            <person name="Macdonald J.P."/>
            <person name="Priest M."/>
            <person name="Orbach M.J."/>
            <person name="Galgiani J.N."/>
            <person name="Kirkland T.N."/>
            <person name="Cole G.T."/>
            <person name="Birren B.W."/>
            <person name="Henn M.R."/>
            <person name="Taylor J.W."/>
            <person name="Rounsley S.D."/>
        </authorList>
    </citation>
    <scope>NUCLEOTIDE SEQUENCE [LARGE SCALE GENOMIC DNA]</scope>
    <source>
        <strain evidence="8">RMSCC 3488</strain>
    </source>
</reference>
<evidence type="ECO:0000256" key="2">
    <source>
        <dbReference type="ARBA" id="ARBA00023125"/>
    </source>
</evidence>
<keyword evidence="1" id="KW-0805">Transcription regulation</keyword>
<dbReference type="InterPro" id="IPR036864">
    <property type="entry name" value="Zn2-C6_fun-type_DNA-bd_sf"/>
</dbReference>
<evidence type="ECO:0000256" key="4">
    <source>
        <dbReference type="ARBA" id="ARBA00023242"/>
    </source>
</evidence>
<keyword evidence="4" id="KW-0539">Nucleus</keyword>
<feature type="compositionally biased region" description="Polar residues" evidence="5">
    <location>
        <begin position="787"/>
        <end position="806"/>
    </location>
</feature>
<evidence type="ECO:0000256" key="3">
    <source>
        <dbReference type="ARBA" id="ARBA00023163"/>
    </source>
</evidence>
<feature type="region of interest" description="Disordered" evidence="5">
    <location>
        <begin position="1"/>
        <end position="40"/>
    </location>
</feature>